<gene>
    <name evidence="8" type="ORF">CCACVL1_25580</name>
</gene>
<name>A0A1R3GJ86_COCAP</name>
<dbReference type="Gene3D" id="4.10.640.10">
    <property type="entry name" value="Ribosomal protein S18"/>
    <property type="match status" value="1"/>
</dbReference>
<keyword evidence="9" id="KW-1185">Reference proteome</keyword>
<dbReference type="AlphaFoldDB" id="A0A1R3GJ86"/>
<dbReference type="OrthoDB" id="10580613at2759"/>
<keyword evidence="2" id="KW-0694">RNA-binding</keyword>
<comment type="caution">
    <text evidence="8">The sequence shown here is derived from an EMBL/GenBank/DDBJ whole genome shotgun (WGS) entry which is preliminary data.</text>
</comment>
<evidence type="ECO:0000256" key="7">
    <source>
        <dbReference type="SAM" id="MobiDB-lite"/>
    </source>
</evidence>
<dbReference type="PANTHER" id="PTHR13479:SF65">
    <property type="entry name" value="F10K1.8 PROTEIN"/>
    <property type="match status" value="1"/>
</dbReference>
<organism evidence="8 9">
    <name type="scientific">Corchorus capsularis</name>
    <name type="common">Jute</name>
    <dbReference type="NCBI Taxonomy" id="210143"/>
    <lineage>
        <taxon>Eukaryota</taxon>
        <taxon>Viridiplantae</taxon>
        <taxon>Streptophyta</taxon>
        <taxon>Embryophyta</taxon>
        <taxon>Tracheophyta</taxon>
        <taxon>Spermatophyta</taxon>
        <taxon>Magnoliopsida</taxon>
        <taxon>eudicotyledons</taxon>
        <taxon>Gunneridae</taxon>
        <taxon>Pentapetalae</taxon>
        <taxon>rosids</taxon>
        <taxon>malvids</taxon>
        <taxon>Malvales</taxon>
        <taxon>Malvaceae</taxon>
        <taxon>Grewioideae</taxon>
        <taxon>Apeibeae</taxon>
        <taxon>Corchorus</taxon>
    </lineage>
</organism>
<dbReference type="GO" id="GO:0006412">
    <property type="term" value="P:translation"/>
    <property type="evidence" value="ECO:0007669"/>
    <property type="project" value="InterPro"/>
</dbReference>
<dbReference type="PANTHER" id="PTHR13479">
    <property type="entry name" value="30S RIBOSOMAL PROTEIN S18"/>
    <property type="match status" value="1"/>
</dbReference>
<evidence type="ECO:0000256" key="3">
    <source>
        <dbReference type="ARBA" id="ARBA00022980"/>
    </source>
</evidence>
<feature type="compositionally biased region" description="Basic and acidic residues" evidence="7">
    <location>
        <begin position="111"/>
        <end position="130"/>
    </location>
</feature>
<reference evidence="8 9" key="1">
    <citation type="submission" date="2013-09" db="EMBL/GenBank/DDBJ databases">
        <title>Corchorus capsularis genome sequencing.</title>
        <authorList>
            <person name="Alam M."/>
            <person name="Haque M.S."/>
            <person name="Islam M.S."/>
            <person name="Emdad E.M."/>
            <person name="Islam M.M."/>
            <person name="Ahmed B."/>
            <person name="Halim A."/>
            <person name="Hossen Q.M.M."/>
            <person name="Hossain M.Z."/>
            <person name="Ahmed R."/>
            <person name="Khan M.M."/>
            <person name="Islam R."/>
            <person name="Rashid M.M."/>
            <person name="Khan S.A."/>
            <person name="Rahman M.S."/>
            <person name="Alam M."/>
        </authorList>
    </citation>
    <scope>NUCLEOTIDE SEQUENCE [LARGE SCALE GENOMIC DNA]</scope>
    <source>
        <strain evidence="9">cv. CVL-1</strain>
        <tissue evidence="8">Whole seedling</tissue>
    </source>
</reference>
<evidence type="ECO:0000313" key="8">
    <source>
        <dbReference type="EMBL" id="OMO58109.1"/>
    </source>
</evidence>
<sequence length="177" mass="19610">MESLSHFFCAKRRSSTGISAKAQRKLAREIKTIRAFGLMPFTTMGTKRKYGSIDIYVEHSVAELVLAPMQIEYNVQRPVDGVENPGVGIENPVEGVENPGDGIDNEAEGVENPRDGIHDEAEGVENPRDGIDDEAEGVENPGDGVNHEDRVNQAEAQQRMLEILERRLQETSRLVLL</sequence>
<keyword evidence="4" id="KW-0687">Ribonucleoprotein</keyword>
<dbReference type="GO" id="GO:0005763">
    <property type="term" value="C:mitochondrial small ribosomal subunit"/>
    <property type="evidence" value="ECO:0007669"/>
    <property type="project" value="TreeGrafter"/>
</dbReference>
<dbReference type="GO" id="GO:0003735">
    <property type="term" value="F:structural constituent of ribosome"/>
    <property type="evidence" value="ECO:0007669"/>
    <property type="project" value="InterPro"/>
</dbReference>
<dbReference type="GO" id="GO:0070181">
    <property type="term" value="F:small ribosomal subunit rRNA binding"/>
    <property type="evidence" value="ECO:0007669"/>
    <property type="project" value="TreeGrafter"/>
</dbReference>
<dbReference type="Proteomes" id="UP000188268">
    <property type="component" value="Unassembled WGS sequence"/>
</dbReference>
<keyword evidence="1" id="KW-0699">rRNA-binding</keyword>
<dbReference type="InterPro" id="IPR001648">
    <property type="entry name" value="Ribosomal_bS18"/>
</dbReference>
<evidence type="ECO:0000313" key="9">
    <source>
        <dbReference type="Proteomes" id="UP000188268"/>
    </source>
</evidence>
<dbReference type="EMBL" id="AWWV01014251">
    <property type="protein sequence ID" value="OMO58109.1"/>
    <property type="molecule type" value="Genomic_DNA"/>
</dbReference>
<dbReference type="InterPro" id="IPR036870">
    <property type="entry name" value="Ribosomal_bS18_sf"/>
</dbReference>
<dbReference type="Gramene" id="OMO58109">
    <property type="protein sequence ID" value="OMO58109"/>
    <property type="gene ID" value="CCACVL1_25580"/>
</dbReference>
<keyword evidence="3 8" id="KW-0689">Ribosomal protein</keyword>
<protein>
    <recommendedName>
        <fullName evidence="5">Small ribosomal subunit protein bS18c</fullName>
    </recommendedName>
    <alternativeName>
        <fullName evidence="6">30S ribosomal protein S18, chloroplastic</fullName>
    </alternativeName>
</protein>
<dbReference type="Pfam" id="PF01084">
    <property type="entry name" value="Ribosomal_S18"/>
    <property type="match status" value="1"/>
</dbReference>
<evidence type="ECO:0000256" key="5">
    <source>
        <dbReference type="ARBA" id="ARBA00035266"/>
    </source>
</evidence>
<evidence type="ECO:0000256" key="4">
    <source>
        <dbReference type="ARBA" id="ARBA00023274"/>
    </source>
</evidence>
<dbReference type="STRING" id="210143.A0A1R3GJ86"/>
<feature type="region of interest" description="Disordered" evidence="7">
    <location>
        <begin position="89"/>
        <end position="149"/>
    </location>
</feature>
<proteinExistence type="predicted"/>
<evidence type="ECO:0000256" key="6">
    <source>
        <dbReference type="ARBA" id="ARBA00035368"/>
    </source>
</evidence>
<evidence type="ECO:0000256" key="1">
    <source>
        <dbReference type="ARBA" id="ARBA00022730"/>
    </source>
</evidence>
<dbReference type="SUPFAM" id="SSF46911">
    <property type="entry name" value="Ribosomal protein S18"/>
    <property type="match status" value="1"/>
</dbReference>
<accession>A0A1R3GJ86</accession>
<evidence type="ECO:0000256" key="2">
    <source>
        <dbReference type="ARBA" id="ARBA00022884"/>
    </source>
</evidence>